<feature type="compositionally biased region" description="Low complexity" evidence="1">
    <location>
        <begin position="179"/>
        <end position="196"/>
    </location>
</feature>
<protein>
    <submittedName>
        <fullName evidence="2">Uncharacterized protein</fullName>
    </submittedName>
</protein>
<evidence type="ECO:0000313" key="2">
    <source>
        <dbReference type="EMBL" id="KAF7329021.1"/>
    </source>
</evidence>
<evidence type="ECO:0000313" key="3">
    <source>
        <dbReference type="Proteomes" id="UP000620124"/>
    </source>
</evidence>
<keyword evidence="3" id="KW-1185">Reference proteome</keyword>
<comment type="caution">
    <text evidence="2">The sequence shown here is derived from an EMBL/GenBank/DDBJ whole genome shotgun (WGS) entry which is preliminary data.</text>
</comment>
<dbReference type="AlphaFoldDB" id="A0A8H7C9K6"/>
<dbReference type="EMBL" id="JACAZI010000034">
    <property type="protein sequence ID" value="KAF7329021.1"/>
    <property type="molecule type" value="Genomic_DNA"/>
</dbReference>
<name>A0A8H7C9K6_9AGAR</name>
<dbReference type="Proteomes" id="UP000620124">
    <property type="component" value="Unassembled WGS sequence"/>
</dbReference>
<organism evidence="2 3">
    <name type="scientific">Mycena venus</name>
    <dbReference type="NCBI Taxonomy" id="2733690"/>
    <lineage>
        <taxon>Eukaryota</taxon>
        <taxon>Fungi</taxon>
        <taxon>Dikarya</taxon>
        <taxon>Basidiomycota</taxon>
        <taxon>Agaricomycotina</taxon>
        <taxon>Agaricomycetes</taxon>
        <taxon>Agaricomycetidae</taxon>
        <taxon>Agaricales</taxon>
        <taxon>Marasmiineae</taxon>
        <taxon>Mycenaceae</taxon>
        <taxon>Mycena</taxon>
    </lineage>
</organism>
<feature type="compositionally biased region" description="Low complexity" evidence="1">
    <location>
        <begin position="65"/>
        <end position="83"/>
    </location>
</feature>
<feature type="compositionally biased region" description="Pro residues" evidence="1">
    <location>
        <begin position="109"/>
        <end position="118"/>
    </location>
</feature>
<gene>
    <name evidence="2" type="ORF">MVEN_02532200</name>
</gene>
<feature type="region of interest" description="Disordered" evidence="1">
    <location>
        <begin position="151"/>
        <end position="196"/>
    </location>
</feature>
<sequence>MILLNEADQDDAGIRVFLPSRRFQISPTPLSRVFIYSSMATGAKQSKSQAKPLLGLKQHEPVLLSPQQKSISPSPTPSSSVDSFMTARTSATPTLASSTIASSRLSSTPSPPTPPSPSPASFIQEIDVFMENIGRLVRALEDQHKQRQFDIGRPRDANADAVEDPRHNTLDLGGPFRVSGLSLAGSGAGSTSTSTK</sequence>
<reference evidence="2" key="1">
    <citation type="submission" date="2020-05" db="EMBL/GenBank/DDBJ databases">
        <title>Mycena genomes resolve the evolution of fungal bioluminescence.</title>
        <authorList>
            <person name="Tsai I.J."/>
        </authorList>
    </citation>
    <scope>NUCLEOTIDE SEQUENCE</scope>
    <source>
        <strain evidence="2">CCC161011</strain>
    </source>
</reference>
<proteinExistence type="predicted"/>
<evidence type="ECO:0000256" key="1">
    <source>
        <dbReference type="SAM" id="MobiDB-lite"/>
    </source>
</evidence>
<feature type="compositionally biased region" description="Basic and acidic residues" evidence="1">
    <location>
        <begin position="151"/>
        <end position="169"/>
    </location>
</feature>
<accession>A0A8H7C9K6</accession>
<feature type="compositionally biased region" description="Polar residues" evidence="1">
    <location>
        <begin position="86"/>
        <end position="95"/>
    </location>
</feature>
<feature type="compositionally biased region" description="Low complexity" evidence="1">
    <location>
        <begin position="96"/>
        <end position="108"/>
    </location>
</feature>
<feature type="region of interest" description="Disordered" evidence="1">
    <location>
        <begin position="54"/>
        <end position="121"/>
    </location>
</feature>
<dbReference type="OrthoDB" id="3016716at2759"/>